<name>U3U9N3_9GAMM</name>
<keyword evidence="2" id="KW-1185">Reference proteome</keyword>
<evidence type="ECO:0000313" key="2">
    <source>
        <dbReference type="Proteomes" id="UP000016900"/>
    </source>
</evidence>
<evidence type="ECO:0000313" key="1">
    <source>
        <dbReference type="EMBL" id="BAO00588.1"/>
    </source>
</evidence>
<accession>U3U9N3</accession>
<gene>
    <name evidence="1" type="ORF">HHS_06180</name>
</gene>
<proteinExistence type="predicted"/>
<dbReference type="KEGG" id="hhs:HHS_06180"/>
<dbReference type="EMBL" id="AP012554">
    <property type="protein sequence ID" value="BAO00588.1"/>
    <property type="molecule type" value="Genomic_DNA"/>
</dbReference>
<protein>
    <submittedName>
        <fullName evidence="1">Uncharacterized protein</fullName>
    </submittedName>
</protein>
<dbReference type="Proteomes" id="UP000016900">
    <property type="component" value="Chromosome"/>
</dbReference>
<dbReference type="AlphaFoldDB" id="U3U9N3"/>
<organism evidence="1 2">
    <name type="scientific">Candidatus Pantoea carbekii</name>
    <dbReference type="NCBI Taxonomy" id="1235990"/>
    <lineage>
        <taxon>Bacteria</taxon>
        <taxon>Pseudomonadati</taxon>
        <taxon>Pseudomonadota</taxon>
        <taxon>Gammaproteobacteria</taxon>
        <taxon>Enterobacterales</taxon>
        <taxon>Erwiniaceae</taxon>
        <taxon>Pantoea</taxon>
    </lineage>
</organism>
<reference evidence="1 2" key="1">
    <citation type="submission" date="2012-10" db="EMBL/GenBank/DDBJ databases">
        <title>Genome sequence of the symbiont of the pentatomidae stink bug Halyomorpha halys.</title>
        <authorList>
            <person name="Kobayashi H."/>
            <person name="Fujii-Muramatsu R."/>
            <person name="Takeishi K."/>
            <person name="Noda H."/>
        </authorList>
    </citation>
    <scope>NUCLEOTIDE SEQUENCE [LARGE SCALE GENOMIC DNA]</scope>
</reference>
<sequence>MFNIIELERTLIQFVIEEENKKINVILDNIHNDIAGEISLIYFQAHGMLERIATIILVFSTANITGDNDNKNINIIPGITNNAKPSCIKKVIIKSCNDNLGNKGIETLITSITFVILSL</sequence>